<organism evidence="4 5">
    <name type="scientific">Lysinibacillus agricola</name>
    <dbReference type="NCBI Taxonomy" id="2590012"/>
    <lineage>
        <taxon>Bacteria</taxon>
        <taxon>Bacillati</taxon>
        <taxon>Bacillota</taxon>
        <taxon>Bacilli</taxon>
        <taxon>Bacillales</taxon>
        <taxon>Bacillaceae</taxon>
        <taxon>Lysinibacillus</taxon>
    </lineage>
</organism>
<evidence type="ECO:0000256" key="2">
    <source>
        <dbReference type="ARBA" id="ARBA00022977"/>
    </source>
</evidence>
<keyword evidence="5" id="KW-1185">Reference proteome</keyword>
<dbReference type="Proteomes" id="UP000596049">
    <property type="component" value="Chromosome"/>
</dbReference>
<dbReference type="InterPro" id="IPR036206">
    <property type="entry name" value="ThiamineP_synth_sf"/>
</dbReference>
<dbReference type="SUPFAM" id="SSF51391">
    <property type="entry name" value="Thiamin phosphate synthase"/>
    <property type="match status" value="1"/>
</dbReference>
<dbReference type="EMBL" id="CP067341">
    <property type="protein sequence ID" value="QQP12944.1"/>
    <property type="molecule type" value="Genomic_DNA"/>
</dbReference>
<proteinExistence type="predicted"/>
<dbReference type="Pfam" id="PF02581">
    <property type="entry name" value="TMP-TENI"/>
    <property type="match status" value="1"/>
</dbReference>
<feature type="domain" description="Thiamine phosphate synthase/TenI" evidence="3">
    <location>
        <begin position="24"/>
        <end position="179"/>
    </location>
</feature>
<reference evidence="4 5" key="1">
    <citation type="submission" date="2020-01" db="EMBL/GenBank/DDBJ databases">
        <authorList>
            <person name="Liu G."/>
            <person name="Liu B."/>
        </authorList>
    </citation>
    <scope>NUCLEOTIDE SEQUENCE [LARGE SCALE GENOMIC DNA]</scope>
    <source>
        <strain evidence="4 5">FJAT-51161</strain>
    </source>
</reference>
<comment type="pathway">
    <text evidence="1">Cofactor biosynthesis; thiamine diphosphate biosynthesis.</text>
</comment>
<keyword evidence="2" id="KW-0784">Thiamine biosynthesis</keyword>
<dbReference type="RefSeq" id="WP_053597147.1">
    <property type="nucleotide sequence ID" value="NZ_CP067341.1"/>
</dbReference>
<evidence type="ECO:0000256" key="1">
    <source>
        <dbReference type="ARBA" id="ARBA00004948"/>
    </source>
</evidence>
<dbReference type="PANTHER" id="PTHR20857:SF22">
    <property type="entry name" value="THIAZOLE TAUTOMERASE"/>
    <property type="match status" value="1"/>
</dbReference>
<dbReference type="CDD" id="cd00564">
    <property type="entry name" value="TMP_TenI"/>
    <property type="match status" value="1"/>
</dbReference>
<gene>
    <name evidence="4" type="ORF">FJQ98_02345</name>
</gene>
<evidence type="ECO:0000313" key="5">
    <source>
        <dbReference type="Proteomes" id="UP000596049"/>
    </source>
</evidence>
<dbReference type="InterPro" id="IPR022998">
    <property type="entry name" value="ThiamineP_synth_TenI"/>
</dbReference>
<name>A0ABX7AT27_9BACI</name>
<evidence type="ECO:0000313" key="4">
    <source>
        <dbReference type="EMBL" id="QQP12944.1"/>
    </source>
</evidence>
<dbReference type="InterPro" id="IPR013785">
    <property type="entry name" value="Aldolase_TIM"/>
</dbReference>
<protein>
    <submittedName>
        <fullName evidence="4">Thiamine phosphate synthase</fullName>
    </submittedName>
</protein>
<dbReference type="Gene3D" id="3.20.20.70">
    <property type="entry name" value="Aldolase class I"/>
    <property type="match status" value="1"/>
</dbReference>
<evidence type="ECO:0000259" key="3">
    <source>
        <dbReference type="Pfam" id="PF02581"/>
    </source>
</evidence>
<sequence>MKLIAVTNDRFKVDHLTKIMIDTEPFVDYFIIRERTKTVNEYIELITALTEAKVSKDKLIVNDRVDVAVASNIQRVQLPGHGLSISQAKDNFPQLLAGKSVHSAIEAERASYAGANWLLYGHVFETNCKRGVEPRGLSELQEISKKVTVDLYAIGGIKTEHIDMLHDIGVNGIAVMSTIFESDDPVSATKEYYEACRQAIAYQKVERS</sequence>
<dbReference type="PANTHER" id="PTHR20857">
    <property type="entry name" value="THIAMINE-PHOSPHATE PYROPHOSPHORYLASE"/>
    <property type="match status" value="1"/>
</dbReference>
<accession>A0ABX7AT27</accession>